<dbReference type="InterPro" id="IPR050936">
    <property type="entry name" value="AP-1-like"/>
</dbReference>
<dbReference type="Pfam" id="PF10297">
    <property type="entry name" value="Hap4_Hap_bind"/>
    <property type="match status" value="1"/>
</dbReference>
<dbReference type="PANTHER" id="PTHR40621">
    <property type="entry name" value="TRANSCRIPTION FACTOR KAPC-RELATED"/>
    <property type="match status" value="1"/>
</dbReference>
<keyword evidence="2" id="KW-0539">Nucleus</keyword>
<dbReference type="Gene3D" id="1.20.5.170">
    <property type="match status" value="1"/>
</dbReference>
<name>A0AAJ0BL60_9PEZI</name>
<evidence type="ECO:0000313" key="6">
    <source>
        <dbReference type="Proteomes" id="UP001239445"/>
    </source>
</evidence>
<accession>A0AAJ0BL60</accession>
<sequence>MAAAITSTAGGGLTPKNVEIDLTSSFAPSTSTLPIAHQYQLSAASTPTSTSSPVTLAALSPSAASPLPIQPATTARLPPPIKPSAVAPGMASLDSPSATGPVSMTSKEWTLPPRPKPGRKPATDTPPTKRKAQNRAAQRAFRERRAARVGELEEQLEEQKEEHERTVREMRDRITYLEAESRTLQLRCQGLEALLEKERLSRSNLSGDGGAKPVPEQTQIEGMRSSRHVPIAPKLARSNNVSAPGPRPLTQALPISQMITPPDTANTSLDLTCGNCTANGPCACAEQVFQPAEIPIWCGGCTEGSRCACLEETVKASIAADLKRPRSPGSLLITAAPEKRQRTDPELEMETNFTTFFSPPENAASPTATPAPLTEPHTLTSIEPEDACGFCSDGTYCVCAETMVPASTAPPPLPTPNHQITQQTHTPPPSENDVVPIPMEVTATGAIKLPGLQSLQRTRTEKPGASQRAAGSCGPNGPGTCAQCLSDPKSGLFCRSLAANFERNNRGQQQSGGCCGNAGPGGCCKAGSSTADAGGGGQPNNGSPSSNSGLGLSLSCADAYKTLASHRHFDEAADDIGSWLPKLRAVPVPPENMKGAGGLFHGHAHVAAGRAPIEVEAASIMSVLKDFDVRFGRG</sequence>
<dbReference type="PROSITE" id="PS00036">
    <property type="entry name" value="BZIP_BASIC"/>
    <property type="match status" value="1"/>
</dbReference>
<dbReference type="GO" id="GO:0001228">
    <property type="term" value="F:DNA-binding transcription activator activity, RNA polymerase II-specific"/>
    <property type="evidence" value="ECO:0007669"/>
    <property type="project" value="TreeGrafter"/>
</dbReference>
<feature type="compositionally biased region" description="Polar residues" evidence="3">
    <location>
        <begin position="94"/>
        <end position="108"/>
    </location>
</feature>
<dbReference type="AlphaFoldDB" id="A0AAJ0BL60"/>
<organism evidence="5 6">
    <name type="scientific">Echria macrotheca</name>
    <dbReference type="NCBI Taxonomy" id="438768"/>
    <lineage>
        <taxon>Eukaryota</taxon>
        <taxon>Fungi</taxon>
        <taxon>Dikarya</taxon>
        <taxon>Ascomycota</taxon>
        <taxon>Pezizomycotina</taxon>
        <taxon>Sordariomycetes</taxon>
        <taxon>Sordariomycetidae</taxon>
        <taxon>Sordariales</taxon>
        <taxon>Schizotheciaceae</taxon>
        <taxon>Echria</taxon>
    </lineage>
</organism>
<comment type="subcellular location">
    <subcellularLocation>
        <location evidence="1">Nucleus</location>
    </subcellularLocation>
</comment>
<proteinExistence type="predicted"/>
<evidence type="ECO:0000256" key="1">
    <source>
        <dbReference type="ARBA" id="ARBA00004123"/>
    </source>
</evidence>
<feature type="region of interest" description="Disordered" evidence="3">
    <location>
        <begin position="67"/>
        <end position="145"/>
    </location>
</feature>
<dbReference type="Proteomes" id="UP001239445">
    <property type="component" value="Unassembled WGS sequence"/>
</dbReference>
<feature type="region of interest" description="Disordered" evidence="3">
    <location>
        <begin position="529"/>
        <end position="548"/>
    </location>
</feature>
<evidence type="ECO:0000259" key="4">
    <source>
        <dbReference type="PROSITE" id="PS00036"/>
    </source>
</evidence>
<protein>
    <submittedName>
        <fullName evidence="5">AP-1-like transcription factor</fullName>
    </submittedName>
</protein>
<dbReference type="PANTHER" id="PTHR40621:SF7">
    <property type="entry name" value="BZIP DOMAIN-CONTAINING PROTEIN"/>
    <property type="match status" value="1"/>
</dbReference>
<dbReference type="EMBL" id="MU839827">
    <property type="protein sequence ID" value="KAK1760313.1"/>
    <property type="molecule type" value="Genomic_DNA"/>
</dbReference>
<gene>
    <name evidence="5" type="ORF">QBC47DRAFT_355509</name>
</gene>
<feature type="region of interest" description="Disordered" evidence="3">
    <location>
        <begin position="451"/>
        <end position="475"/>
    </location>
</feature>
<evidence type="ECO:0000256" key="2">
    <source>
        <dbReference type="ARBA" id="ARBA00023242"/>
    </source>
</evidence>
<dbReference type="SMART" id="SM00338">
    <property type="entry name" value="BRLZ"/>
    <property type="match status" value="1"/>
</dbReference>
<comment type="caution">
    <text evidence="5">The sequence shown here is derived from an EMBL/GenBank/DDBJ whole genome shotgun (WGS) entry which is preliminary data.</text>
</comment>
<dbReference type="InterPro" id="IPR046347">
    <property type="entry name" value="bZIP_sf"/>
</dbReference>
<dbReference type="SUPFAM" id="SSF57959">
    <property type="entry name" value="Leucine zipper domain"/>
    <property type="match status" value="1"/>
</dbReference>
<dbReference type="InterPro" id="IPR018287">
    <property type="entry name" value="Hap4_TF_heteromerisation"/>
</dbReference>
<evidence type="ECO:0000256" key="3">
    <source>
        <dbReference type="SAM" id="MobiDB-lite"/>
    </source>
</evidence>
<evidence type="ECO:0000313" key="5">
    <source>
        <dbReference type="EMBL" id="KAK1760313.1"/>
    </source>
</evidence>
<keyword evidence="6" id="KW-1185">Reference proteome</keyword>
<dbReference type="GO" id="GO:0090575">
    <property type="term" value="C:RNA polymerase II transcription regulator complex"/>
    <property type="evidence" value="ECO:0007669"/>
    <property type="project" value="TreeGrafter"/>
</dbReference>
<reference evidence="5" key="1">
    <citation type="submission" date="2023-06" db="EMBL/GenBank/DDBJ databases">
        <title>Genome-scale phylogeny and comparative genomics of the fungal order Sordariales.</title>
        <authorList>
            <consortium name="Lawrence Berkeley National Laboratory"/>
            <person name="Hensen N."/>
            <person name="Bonometti L."/>
            <person name="Westerberg I."/>
            <person name="Brannstrom I.O."/>
            <person name="Guillou S."/>
            <person name="Cros-Aarteil S."/>
            <person name="Calhoun S."/>
            <person name="Haridas S."/>
            <person name="Kuo A."/>
            <person name="Mondo S."/>
            <person name="Pangilinan J."/>
            <person name="Riley R."/>
            <person name="Labutti K."/>
            <person name="Andreopoulos B."/>
            <person name="Lipzen A."/>
            <person name="Chen C."/>
            <person name="Yanf M."/>
            <person name="Daum C."/>
            <person name="Ng V."/>
            <person name="Clum A."/>
            <person name="Steindorff A."/>
            <person name="Ohm R."/>
            <person name="Martin F."/>
            <person name="Silar P."/>
            <person name="Natvig D."/>
            <person name="Lalanne C."/>
            <person name="Gautier V."/>
            <person name="Ament-Velasquez S.L."/>
            <person name="Kruys A."/>
            <person name="Hutchinson M.I."/>
            <person name="Powell A.J."/>
            <person name="Barry K."/>
            <person name="Miller A.N."/>
            <person name="Grigoriev I.V."/>
            <person name="Debuchy R."/>
            <person name="Gladieux P."/>
            <person name="Thoren M.H."/>
            <person name="Johannesson H."/>
        </authorList>
    </citation>
    <scope>NUCLEOTIDE SEQUENCE</scope>
    <source>
        <strain evidence="5">PSN4</strain>
    </source>
</reference>
<dbReference type="GO" id="GO:0000976">
    <property type="term" value="F:transcription cis-regulatory region binding"/>
    <property type="evidence" value="ECO:0007669"/>
    <property type="project" value="InterPro"/>
</dbReference>
<feature type="domain" description="BZIP" evidence="4">
    <location>
        <begin position="129"/>
        <end position="144"/>
    </location>
</feature>
<dbReference type="InterPro" id="IPR004827">
    <property type="entry name" value="bZIP"/>
</dbReference>
<feature type="region of interest" description="Disordered" evidence="3">
    <location>
        <begin position="203"/>
        <end position="224"/>
    </location>
</feature>